<reference evidence="4" key="1">
    <citation type="submission" date="2021-06" db="EMBL/GenBank/DDBJ databases">
        <authorList>
            <person name="Hodson N. C."/>
            <person name="Mongue J. A."/>
            <person name="Jaron S. K."/>
        </authorList>
    </citation>
    <scope>NUCLEOTIDE SEQUENCE</scope>
</reference>
<comment type="similarity">
    <text evidence="1">Belongs to the complex I LYR family. LYRM9 subfamily.</text>
</comment>
<organism evidence="4 5">
    <name type="scientific">Allacma fusca</name>
    <dbReference type="NCBI Taxonomy" id="39272"/>
    <lineage>
        <taxon>Eukaryota</taxon>
        <taxon>Metazoa</taxon>
        <taxon>Ecdysozoa</taxon>
        <taxon>Arthropoda</taxon>
        <taxon>Hexapoda</taxon>
        <taxon>Collembola</taxon>
        <taxon>Symphypleona</taxon>
        <taxon>Sminthuridae</taxon>
        <taxon>Allacma</taxon>
    </lineage>
</organism>
<dbReference type="InterPro" id="IPR052151">
    <property type="entry name" value="Complex_I_LYR"/>
</dbReference>
<protein>
    <recommendedName>
        <fullName evidence="2">LYR motif-containing protein 9</fullName>
    </recommendedName>
</protein>
<dbReference type="InterPro" id="IPR045291">
    <property type="entry name" value="Complex1_LYR_LYRM9"/>
</dbReference>
<evidence type="ECO:0000313" key="5">
    <source>
        <dbReference type="Proteomes" id="UP000708208"/>
    </source>
</evidence>
<comment type="caution">
    <text evidence="4">The sequence shown here is derived from an EMBL/GenBank/DDBJ whole genome shotgun (WGS) entry which is preliminary data.</text>
</comment>
<dbReference type="OrthoDB" id="190541at2759"/>
<keyword evidence="5" id="KW-1185">Reference proteome</keyword>
<dbReference type="AlphaFoldDB" id="A0A8J2LJ56"/>
<evidence type="ECO:0000256" key="2">
    <source>
        <dbReference type="ARBA" id="ARBA00026234"/>
    </source>
</evidence>
<accession>A0A8J2LJ56</accession>
<evidence type="ECO:0000259" key="3">
    <source>
        <dbReference type="Pfam" id="PF05347"/>
    </source>
</evidence>
<evidence type="ECO:0000256" key="1">
    <source>
        <dbReference type="ARBA" id="ARBA00025757"/>
    </source>
</evidence>
<gene>
    <name evidence="4" type="ORF">AFUS01_LOCUS45675</name>
</gene>
<dbReference type="Proteomes" id="UP000708208">
    <property type="component" value="Unassembled WGS sequence"/>
</dbReference>
<name>A0A8J2LJ56_9HEXA</name>
<dbReference type="Pfam" id="PF05347">
    <property type="entry name" value="Complex1_LYR"/>
    <property type="match status" value="1"/>
</dbReference>
<dbReference type="CDD" id="cd20269">
    <property type="entry name" value="Complex1_LYR_LYRM9"/>
    <property type="match status" value="1"/>
</dbReference>
<proteinExistence type="inferred from homology"/>
<sequence length="122" mass="14234">MWCSSEFVHGVCLRVCIVHGCLKIISVMVFLTPSVLSKASSVNNSKSLYRFLIRRCLLLPTKDIQDYYKHMVRQGFNQHADETDEERVQTIIQQAVKDSDWVMKKYKITNTEYSFKANQPRV</sequence>
<feature type="domain" description="Complex 1 LYR protein" evidence="3">
    <location>
        <begin position="47"/>
        <end position="100"/>
    </location>
</feature>
<dbReference type="InterPro" id="IPR008011">
    <property type="entry name" value="Complex1_LYR_dom"/>
</dbReference>
<evidence type="ECO:0000313" key="4">
    <source>
        <dbReference type="EMBL" id="CAG7836433.1"/>
    </source>
</evidence>
<dbReference type="PANTHER" id="PTHR47061:SF1">
    <property type="entry name" value="LYR MOTIF-CONTAINING PROTEIN 9"/>
    <property type="match status" value="1"/>
</dbReference>
<dbReference type="EMBL" id="CAJVCH010571022">
    <property type="protein sequence ID" value="CAG7836433.1"/>
    <property type="molecule type" value="Genomic_DNA"/>
</dbReference>
<dbReference type="PANTHER" id="PTHR47061">
    <property type="entry name" value="LYR MOTIF-CONTAINING PROTEIN 9"/>
    <property type="match status" value="1"/>
</dbReference>